<dbReference type="GO" id="GO:0007346">
    <property type="term" value="P:regulation of mitotic cell cycle"/>
    <property type="evidence" value="ECO:0007669"/>
    <property type="project" value="TreeGrafter"/>
</dbReference>
<dbReference type="PANTHER" id="PTHR12353">
    <property type="entry name" value="DISKS LARGE-ASSOCIATED PROTEIN DAP SAP90/PSD-95-ASSOCIATED PROTEIN"/>
    <property type="match status" value="1"/>
</dbReference>
<sequence length="222" mass="25319">MRRLSSCGSRAQLLHGMWDPPRPGLEPAVPSSVRITRSKAKDQMELTKIDNGSDVRTIRPGQRQASEKKVLDKEKKATQPVMPPVRMTRSATQAAKQIARTVPPTTARKPVTRATNAKDLIRTAVGQTRLLMRERFKQFEGLVDNCEYKRGEKETTCTDLDGFWDMLSFQIEDINQKFNNLTKLEESGWQNNNNTSKKVFRVSLWVSNIDSSTLKNFYFQAL</sequence>
<dbReference type="EMBL" id="JAIQCJ010001624">
    <property type="protein sequence ID" value="KAJ8788386.1"/>
    <property type="molecule type" value="Genomic_DNA"/>
</dbReference>
<evidence type="ECO:0000256" key="2">
    <source>
        <dbReference type="SAM" id="MobiDB-lite"/>
    </source>
</evidence>
<feature type="region of interest" description="Disordered" evidence="2">
    <location>
        <begin position="1"/>
        <end position="31"/>
    </location>
</feature>
<protein>
    <recommendedName>
        <fullName evidence="5">Disks large-associated protein 5</fullName>
    </recommendedName>
</protein>
<dbReference type="GO" id="GO:0051642">
    <property type="term" value="P:centrosome localization"/>
    <property type="evidence" value="ECO:0007669"/>
    <property type="project" value="TreeGrafter"/>
</dbReference>
<dbReference type="GO" id="GO:0023052">
    <property type="term" value="P:signaling"/>
    <property type="evidence" value="ECO:0007669"/>
    <property type="project" value="InterPro"/>
</dbReference>
<keyword evidence="4" id="KW-1185">Reference proteome</keyword>
<reference evidence="3 4" key="1">
    <citation type="submission" date="2022-11" db="EMBL/GenBank/DDBJ databases">
        <title>Whole genome sequence of Eschrichtius robustus ER-17-0199.</title>
        <authorList>
            <person name="Bruniche-Olsen A."/>
            <person name="Black A.N."/>
            <person name="Fields C.J."/>
            <person name="Walden K."/>
            <person name="Dewoody J.A."/>
        </authorList>
    </citation>
    <scope>NUCLEOTIDE SEQUENCE [LARGE SCALE GENOMIC DNA]</scope>
    <source>
        <strain evidence="3">ER-17-0199</strain>
        <tissue evidence="3">Blubber</tissue>
    </source>
</reference>
<dbReference type="GO" id="GO:0051382">
    <property type="term" value="P:kinetochore assembly"/>
    <property type="evidence" value="ECO:0007669"/>
    <property type="project" value="TreeGrafter"/>
</dbReference>
<dbReference type="GO" id="GO:0008017">
    <property type="term" value="F:microtubule binding"/>
    <property type="evidence" value="ECO:0007669"/>
    <property type="project" value="TreeGrafter"/>
</dbReference>
<dbReference type="AlphaFoldDB" id="A0AB34H9E5"/>
<feature type="region of interest" description="Disordered" evidence="2">
    <location>
        <begin position="54"/>
        <end position="79"/>
    </location>
</feature>
<evidence type="ECO:0000313" key="4">
    <source>
        <dbReference type="Proteomes" id="UP001159641"/>
    </source>
</evidence>
<comment type="similarity">
    <text evidence="1">Belongs to the SAPAP family.</text>
</comment>
<proteinExistence type="inferred from homology"/>
<evidence type="ECO:0000256" key="1">
    <source>
        <dbReference type="ARBA" id="ARBA00008839"/>
    </source>
</evidence>
<evidence type="ECO:0008006" key="5">
    <source>
        <dbReference type="Google" id="ProtNLM"/>
    </source>
</evidence>
<dbReference type="GO" id="GO:0005737">
    <property type="term" value="C:cytoplasm"/>
    <property type="evidence" value="ECO:0007669"/>
    <property type="project" value="TreeGrafter"/>
</dbReference>
<dbReference type="PANTHER" id="PTHR12353:SF1">
    <property type="entry name" value="DISKS LARGE-ASSOCIATED PROTEIN 5"/>
    <property type="match status" value="1"/>
</dbReference>
<dbReference type="GO" id="GO:0007052">
    <property type="term" value="P:mitotic spindle organization"/>
    <property type="evidence" value="ECO:0007669"/>
    <property type="project" value="TreeGrafter"/>
</dbReference>
<dbReference type="GO" id="GO:0007059">
    <property type="term" value="P:chromosome segregation"/>
    <property type="evidence" value="ECO:0007669"/>
    <property type="project" value="TreeGrafter"/>
</dbReference>
<gene>
    <name evidence="3" type="ORF">J1605_000442</name>
</gene>
<dbReference type="InterPro" id="IPR005026">
    <property type="entry name" value="SAPAP"/>
</dbReference>
<organism evidence="3 4">
    <name type="scientific">Eschrichtius robustus</name>
    <name type="common">California gray whale</name>
    <name type="synonym">Eschrichtius gibbosus</name>
    <dbReference type="NCBI Taxonomy" id="9764"/>
    <lineage>
        <taxon>Eukaryota</taxon>
        <taxon>Metazoa</taxon>
        <taxon>Chordata</taxon>
        <taxon>Craniata</taxon>
        <taxon>Vertebrata</taxon>
        <taxon>Euteleostomi</taxon>
        <taxon>Mammalia</taxon>
        <taxon>Eutheria</taxon>
        <taxon>Laurasiatheria</taxon>
        <taxon>Artiodactyla</taxon>
        <taxon>Whippomorpha</taxon>
        <taxon>Cetacea</taxon>
        <taxon>Mysticeti</taxon>
        <taxon>Eschrichtiidae</taxon>
        <taxon>Eschrichtius</taxon>
    </lineage>
</organism>
<dbReference type="GO" id="GO:0005634">
    <property type="term" value="C:nucleus"/>
    <property type="evidence" value="ECO:0007669"/>
    <property type="project" value="TreeGrafter"/>
</dbReference>
<name>A0AB34H9E5_ESCRO</name>
<dbReference type="Pfam" id="PF03359">
    <property type="entry name" value="GKAP"/>
    <property type="match status" value="1"/>
</dbReference>
<evidence type="ECO:0000313" key="3">
    <source>
        <dbReference type="EMBL" id="KAJ8788386.1"/>
    </source>
</evidence>
<comment type="caution">
    <text evidence="3">The sequence shown here is derived from an EMBL/GenBank/DDBJ whole genome shotgun (WGS) entry which is preliminary data.</text>
</comment>
<accession>A0AB34H9E5</accession>
<dbReference type="Proteomes" id="UP001159641">
    <property type="component" value="Unassembled WGS sequence"/>
</dbReference>
<feature type="compositionally biased region" description="Basic and acidic residues" evidence="2">
    <location>
        <begin position="65"/>
        <end position="77"/>
    </location>
</feature>
<dbReference type="GO" id="GO:0031616">
    <property type="term" value="C:spindle pole centrosome"/>
    <property type="evidence" value="ECO:0007669"/>
    <property type="project" value="TreeGrafter"/>
</dbReference>